<keyword evidence="2" id="KW-0812">Transmembrane</keyword>
<name>A0A318T2Q5_9HYPH</name>
<sequence>MRFPKFLIGMLGVLIAFAATTYAMTNSFWTTVTQTVVCAVLIQIGYFGAVLFLVMRENARNAGRRKSLPTDEANLQKPSQPFNTSATKAP</sequence>
<keyword evidence="2" id="KW-0472">Membrane</keyword>
<organism evidence="4 5">
    <name type="scientific">Phyllobacterium leguminum</name>
    <dbReference type="NCBI Taxonomy" id="314237"/>
    <lineage>
        <taxon>Bacteria</taxon>
        <taxon>Pseudomonadati</taxon>
        <taxon>Pseudomonadota</taxon>
        <taxon>Alphaproteobacteria</taxon>
        <taxon>Hyphomicrobiales</taxon>
        <taxon>Phyllobacteriaceae</taxon>
        <taxon>Phyllobacterium</taxon>
    </lineage>
</organism>
<feature type="chain" id="PRO_5016431575" evidence="3">
    <location>
        <begin position="19"/>
        <end position="90"/>
    </location>
</feature>
<reference evidence="4 5" key="1">
    <citation type="submission" date="2018-06" db="EMBL/GenBank/DDBJ databases">
        <title>Genomic Encyclopedia of Type Strains, Phase III (KMG-III): the genomes of soil and plant-associated and newly described type strains.</title>
        <authorList>
            <person name="Whitman W."/>
        </authorList>
    </citation>
    <scope>NUCLEOTIDE SEQUENCE [LARGE SCALE GENOMIC DNA]</scope>
    <source>
        <strain evidence="4 5">ORS 1419</strain>
    </source>
</reference>
<feature type="signal peptide" evidence="3">
    <location>
        <begin position="1"/>
        <end position="18"/>
    </location>
</feature>
<evidence type="ECO:0000256" key="1">
    <source>
        <dbReference type="SAM" id="MobiDB-lite"/>
    </source>
</evidence>
<evidence type="ECO:0000313" key="5">
    <source>
        <dbReference type="Proteomes" id="UP000247454"/>
    </source>
</evidence>
<keyword evidence="2" id="KW-1133">Transmembrane helix</keyword>
<dbReference type="OrthoDB" id="9802759at2"/>
<dbReference type="Proteomes" id="UP000247454">
    <property type="component" value="Unassembled WGS sequence"/>
</dbReference>
<evidence type="ECO:0000256" key="2">
    <source>
        <dbReference type="SAM" id="Phobius"/>
    </source>
</evidence>
<proteinExistence type="predicted"/>
<comment type="caution">
    <text evidence="4">The sequence shown here is derived from an EMBL/GenBank/DDBJ whole genome shotgun (WGS) entry which is preliminary data.</text>
</comment>
<evidence type="ECO:0000256" key="3">
    <source>
        <dbReference type="SAM" id="SignalP"/>
    </source>
</evidence>
<feature type="region of interest" description="Disordered" evidence="1">
    <location>
        <begin position="63"/>
        <end position="90"/>
    </location>
</feature>
<dbReference type="Pfam" id="PF11089">
    <property type="entry name" value="SyrA"/>
    <property type="match status" value="1"/>
</dbReference>
<feature type="compositionally biased region" description="Polar residues" evidence="1">
    <location>
        <begin position="76"/>
        <end position="90"/>
    </location>
</feature>
<accession>A0A318T2Q5</accession>
<feature type="transmembrane region" description="Helical" evidence="2">
    <location>
        <begin position="33"/>
        <end position="55"/>
    </location>
</feature>
<protein>
    <submittedName>
        <fullName evidence="4">Exopolysaccharide production repressor</fullName>
    </submittedName>
</protein>
<keyword evidence="3" id="KW-0732">Signal</keyword>
<dbReference type="RefSeq" id="WP_110750648.1">
    <property type="nucleotide sequence ID" value="NZ_QJTF01000006.1"/>
</dbReference>
<evidence type="ECO:0000313" key="4">
    <source>
        <dbReference type="EMBL" id="PYE88798.1"/>
    </source>
</evidence>
<keyword evidence="5" id="KW-1185">Reference proteome</keyword>
<gene>
    <name evidence="4" type="ORF">C7477_106171</name>
</gene>
<dbReference type="AlphaFoldDB" id="A0A318T2Q5"/>
<dbReference type="InterPro" id="IPR024239">
    <property type="entry name" value="SyrA"/>
</dbReference>
<dbReference type="EMBL" id="QJTF01000006">
    <property type="protein sequence ID" value="PYE88798.1"/>
    <property type="molecule type" value="Genomic_DNA"/>
</dbReference>